<dbReference type="RefSeq" id="WP_113807659.1">
    <property type="nucleotide sequence ID" value="NZ_QOCW01000026.1"/>
</dbReference>
<dbReference type="AlphaFoldDB" id="A0A366XSC8"/>
<dbReference type="PANTHER" id="PTHR41260">
    <property type="entry name" value="PROTEIN ECSC"/>
    <property type="match status" value="1"/>
</dbReference>
<dbReference type="Pfam" id="PF12787">
    <property type="entry name" value="EcsC"/>
    <property type="match status" value="1"/>
</dbReference>
<accession>A0A366XSC8</accession>
<sequence length="273" mass="31317">MTVQYYETKEQLAEILKEIQIWEKDQKKVWFWEKIGQVPFLILDKLTPAFIHKKIGKALDELGHYVQSGGRYLIRKETILKRLQKNEQKIESVHDVSRLPLSVMTETAEEIIISRKTAAAFQGATTGFGGLFTLAIDVPAVLGLSLKILQEIALCYGYDPNEKEERIFIVKCLQLASADIVGKKAIMEELENYNSGKENLKTASRIQGWREVITSYRDNMGWKKLFQLVPIAGMIFGAYLNRSTVQDVAEAGLMLYKKRRVLDRLKHYEDNTI</sequence>
<dbReference type="PANTHER" id="PTHR41260:SF1">
    <property type="entry name" value="PROTEIN ECSC"/>
    <property type="match status" value="1"/>
</dbReference>
<evidence type="ECO:0000313" key="1">
    <source>
        <dbReference type="EMBL" id="RBW68045.1"/>
    </source>
</evidence>
<dbReference type="OrthoDB" id="2737310at2"/>
<reference evidence="1 2" key="1">
    <citation type="submission" date="2018-07" db="EMBL/GenBank/DDBJ databases">
        <title>Lottiidibacillus patelloidae gen. nov., sp. nov., isolated from the intestinal tract of a marine limpet and the reclassification of B. taeanensis BH030017T, B. algicola KMM 3737T and B. hwajinpoensis SW-72T as genus Lottiidibacillus.</title>
        <authorList>
            <person name="Liu R."/>
            <person name="Huang Z."/>
        </authorList>
    </citation>
    <scope>NUCLEOTIDE SEQUENCE [LARGE SCALE GENOMIC DNA]</scope>
    <source>
        <strain evidence="1 2">BH030017</strain>
    </source>
</reference>
<proteinExistence type="predicted"/>
<dbReference type="Proteomes" id="UP000253314">
    <property type="component" value="Unassembled WGS sequence"/>
</dbReference>
<dbReference type="EMBL" id="QOCW01000026">
    <property type="protein sequence ID" value="RBW68045.1"/>
    <property type="molecule type" value="Genomic_DNA"/>
</dbReference>
<name>A0A366XSC8_9BACI</name>
<protein>
    <submittedName>
        <fullName evidence="1">EcsC family protein</fullName>
    </submittedName>
</protein>
<gene>
    <name evidence="1" type="ORF">DS031_19100</name>
</gene>
<keyword evidence="2" id="KW-1185">Reference proteome</keyword>
<comment type="caution">
    <text evidence="1">The sequence shown here is derived from an EMBL/GenBank/DDBJ whole genome shotgun (WGS) entry which is preliminary data.</text>
</comment>
<evidence type="ECO:0000313" key="2">
    <source>
        <dbReference type="Proteomes" id="UP000253314"/>
    </source>
</evidence>
<organism evidence="1 2">
    <name type="scientific">Bacillus taeanensis</name>
    <dbReference type="NCBI Taxonomy" id="273032"/>
    <lineage>
        <taxon>Bacteria</taxon>
        <taxon>Bacillati</taxon>
        <taxon>Bacillota</taxon>
        <taxon>Bacilli</taxon>
        <taxon>Bacillales</taxon>
        <taxon>Bacillaceae</taxon>
        <taxon>Bacillus</taxon>
    </lineage>
</organism>
<dbReference type="InterPro" id="IPR024787">
    <property type="entry name" value="EcsC"/>
</dbReference>